<evidence type="ECO:0000256" key="1">
    <source>
        <dbReference type="ARBA" id="ARBA00022679"/>
    </source>
</evidence>
<name>A0ABX2IRT8_9RHOB</name>
<keyword evidence="1" id="KW-0808">Transferase</keyword>
<proteinExistence type="predicted"/>
<reference evidence="4 5" key="1">
    <citation type="submission" date="2020-06" db="EMBL/GenBank/DDBJ databases">
        <title>Sulfitobacter algicola sp. nov., isolated from green algae.</title>
        <authorList>
            <person name="Wang C."/>
        </authorList>
    </citation>
    <scope>NUCLEOTIDE SEQUENCE [LARGE SCALE GENOMIC DNA]</scope>
    <source>
        <strain evidence="4 5">1151</strain>
    </source>
</reference>
<evidence type="ECO:0000259" key="3">
    <source>
        <dbReference type="PROSITE" id="PS51186"/>
    </source>
</evidence>
<dbReference type="SUPFAM" id="SSF55729">
    <property type="entry name" value="Acyl-CoA N-acyltransferases (Nat)"/>
    <property type="match status" value="1"/>
</dbReference>
<dbReference type="InterPro" id="IPR050832">
    <property type="entry name" value="Bact_Acetyltransf"/>
</dbReference>
<dbReference type="PANTHER" id="PTHR43877">
    <property type="entry name" value="AMINOALKYLPHOSPHONATE N-ACETYLTRANSFERASE-RELATED-RELATED"/>
    <property type="match status" value="1"/>
</dbReference>
<evidence type="ECO:0000313" key="4">
    <source>
        <dbReference type="EMBL" id="NSX55617.1"/>
    </source>
</evidence>
<dbReference type="Pfam" id="PF00583">
    <property type="entry name" value="Acetyltransf_1"/>
    <property type="match status" value="1"/>
</dbReference>
<feature type="domain" description="N-acetyltransferase" evidence="3">
    <location>
        <begin position="11"/>
        <end position="176"/>
    </location>
</feature>
<dbReference type="Proteomes" id="UP000777935">
    <property type="component" value="Unassembled WGS sequence"/>
</dbReference>
<dbReference type="PROSITE" id="PS51186">
    <property type="entry name" value="GNAT"/>
    <property type="match status" value="1"/>
</dbReference>
<organism evidence="4 5">
    <name type="scientific">Parasulfitobacter algicola</name>
    <dbReference type="NCBI Taxonomy" id="2614809"/>
    <lineage>
        <taxon>Bacteria</taxon>
        <taxon>Pseudomonadati</taxon>
        <taxon>Pseudomonadota</taxon>
        <taxon>Alphaproteobacteria</taxon>
        <taxon>Rhodobacterales</taxon>
        <taxon>Roseobacteraceae</taxon>
        <taxon>Parasulfitobacter</taxon>
    </lineage>
</organism>
<protein>
    <submittedName>
        <fullName evidence="4">GNAT family N-acetyltransferase</fullName>
    </submittedName>
</protein>
<dbReference type="InterPro" id="IPR000182">
    <property type="entry name" value="GNAT_dom"/>
</dbReference>
<dbReference type="Gene3D" id="3.40.630.30">
    <property type="match status" value="1"/>
</dbReference>
<comment type="caution">
    <text evidence="4">The sequence shown here is derived from an EMBL/GenBank/DDBJ whole genome shotgun (WGS) entry which is preliminary data.</text>
</comment>
<dbReference type="InterPro" id="IPR016181">
    <property type="entry name" value="Acyl_CoA_acyltransferase"/>
</dbReference>
<sequence>MSHFNIQILSADLLESATEDLAQILHATVNAGAAVSFLWPHTIDDARAFWRDQIFPNVRNGDVILWGAVSGGKVTGTVQLQIALPQNQPHRCEVAKLLVHPDYRKRGIAGQLMAALEHHARALKKRLITFDTRSGDVAEPFYLSLGYQITGRVPDFGLDPDGKSYHATTYMHKLLE</sequence>
<dbReference type="CDD" id="cd04301">
    <property type="entry name" value="NAT_SF"/>
    <property type="match status" value="1"/>
</dbReference>
<keyword evidence="2" id="KW-0012">Acyltransferase</keyword>
<accession>A0ABX2IRT8</accession>
<dbReference type="EMBL" id="JABUFE010000007">
    <property type="protein sequence ID" value="NSX55617.1"/>
    <property type="molecule type" value="Genomic_DNA"/>
</dbReference>
<gene>
    <name evidence="4" type="ORF">HRQ87_12460</name>
</gene>
<dbReference type="RefSeq" id="WP_174138769.1">
    <property type="nucleotide sequence ID" value="NZ_JABUFE010000007.1"/>
</dbReference>
<evidence type="ECO:0000313" key="5">
    <source>
        <dbReference type="Proteomes" id="UP000777935"/>
    </source>
</evidence>
<keyword evidence="5" id="KW-1185">Reference proteome</keyword>
<evidence type="ECO:0000256" key="2">
    <source>
        <dbReference type="ARBA" id="ARBA00023315"/>
    </source>
</evidence>